<gene>
    <name evidence="1" type="ORF">ENR23_06220</name>
</gene>
<name>A0A832I5M8_UNCEI</name>
<accession>A0A832I5M8</accession>
<organism evidence="1">
    <name type="scientific">Eiseniibacteriota bacterium</name>
    <dbReference type="NCBI Taxonomy" id="2212470"/>
    <lineage>
        <taxon>Bacteria</taxon>
        <taxon>Candidatus Eiseniibacteriota</taxon>
    </lineage>
</organism>
<reference evidence="1" key="1">
    <citation type="journal article" date="2020" name="mSystems">
        <title>Genome- and Community-Level Interaction Insights into Carbon Utilization and Element Cycling Functions of Hydrothermarchaeota in Hydrothermal Sediment.</title>
        <authorList>
            <person name="Zhou Z."/>
            <person name="Liu Y."/>
            <person name="Xu W."/>
            <person name="Pan J."/>
            <person name="Luo Z.H."/>
            <person name="Li M."/>
        </authorList>
    </citation>
    <scope>NUCLEOTIDE SEQUENCE [LARGE SCALE GENOMIC DNA]</scope>
    <source>
        <strain evidence="1">SpSt-381</strain>
    </source>
</reference>
<dbReference type="EMBL" id="DSQF01000012">
    <property type="protein sequence ID" value="HGZ43008.1"/>
    <property type="molecule type" value="Genomic_DNA"/>
</dbReference>
<protein>
    <recommendedName>
        <fullName evidence="2">TonB-dependent receptor</fullName>
    </recommendedName>
</protein>
<sequence length="478" mass="49977">MFADSLAAAAAAAPPGGGWGVALATGDAATSFAPAGARTRSVFVARSGDPQIDETALAVERRGARGGARIELLSGTRAGAGAFGRAGRHRWGLDAWGRRGAHRLETGFVQAGAATSLASGEGQDASAGAGFARWRWSDRSAWAAAGIERAYSAHESFAAFFAASRRDAEDERAWAAGGRGLGGGSVAARLEVSRARVRRDADPAFDRTARGVWGGVRVARTVGDGTLELDAGGGRHGRLGGAFAPALRYRVAHGAVAACAAVERLVSPVWSDLAPGTVPFLQDTWALRMESAWSRPGAHAALGGLVGRTADRALVARLPIEDLWLRLGAARDAGRWDFALLSGSASWSGRALGAGAEGFALARDRRAAQARVDPAAGLRAWGEWRGTFFAGDLGVRLRLEGAGVGERESEAAAPRRLAPYLTWGATLALTLADATVFVRARNLEDRIREQAWVDLATGREALGAGRTVETVLVWRLFD</sequence>
<comment type="caution">
    <text evidence="1">The sequence shown here is derived from an EMBL/GenBank/DDBJ whole genome shotgun (WGS) entry which is preliminary data.</text>
</comment>
<evidence type="ECO:0000313" key="1">
    <source>
        <dbReference type="EMBL" id="HGZ43008.1"/>
    </source>
</evidence>
<evidence type="ECO:0008006" key="2">
    <source>
        <dbReference type="Google" id="ProtNLM"/>
    </source>
</evidence>
<dbReference type="AlphaFoldDB" id="A0A832I5M8"/>
<proteinExistence type="predicted"/>